<dbReference type="PANTHER" id="PTHR39550:SF1">
    <property type="entry name" value="SLL0658 PROTEIN"/>
    <property type="match status" value="1"/>
</dbReference>
<gene>
    <name evidence="1" type="ORF">KSU1_B0609</name>
</gene>
<proteinExistence type="predicted"/>
<accession>I3IIC1</accession>
<keyword evidence="2" id="KW-1185">Reference proteome</keyword>
<dbReference type="STRING" id="247490.KSU1_B0609"/>
<dbReference type="AlphaFoldDB" id="I3IIC1"/>
<dbReference type="Proteomes" id="UP000002985">
    <property type="component" value="Unassembled WGS sequence"/>
</dbReference>
<dbReference type="InterPro" id="IPR021799">
    <property type="entry name" value="PIN-like_prokaryotic"/>
</dbReference>
<evidence type="ECO:0008006" key="3">
    <source>
        <dbReference type="Google" id="ProtNLM"/>
    </source>
</evidence>
<evidence type="ECO:0000313" key="1">
    <source>
        <dbReference type="EMBL" id="GAB61466.1"/>
    </source>
</evidence>
<organism evidence="1 2">
    <name type="scientific">Candidatus Jettenia caeni</name>
    <dbReference type="NCBI Taxonomy" id="247490"/>
    <lineage>
        <taxon>Bacteria</taxon>
        <taxon>Pseudomonadati</taxon>
        <taxon>Planctomycetota</taxon>
        <taxon>Candidatus Brocadiia</taxon>
        <taxon>Candidatus Brocadiales</taxon>
        <taxon>Candidatus Brocadiaceae</taxon>
        <taxon>Candidatus Jettenia</taxon>
    </lineage>
</organism>
<dbReference type="Pfam" id="PF11848">
    <property type="entry name" value="DUF3368"/>
    <property type="match status" value="1"/>
</dbReference>
<sequence length="164" mass="18341">MGIVFDASTLILLAKIELLREITEEVEVIIPEKVKSECLLKESIDGTLISTLINEKKIRVKKAGNGEAMKKIRHDFRIEAGEAEVLWLARRLDCVIAVDDGPTLKACKIIGQQFTTAIHLLLNLAVRNRLEKSMALAKLEKLSVYGRYSKKIIEDATQRLKGGN</sequence>
<evidence type="ECO:0000313" key="2">
    <source>
        <dbReference type="Proteomes" id="UP000002985"/>
    </source>
</evidence>
<protein>
    <recommendedName>
        <fullName evidence="3">DUF3368 domain-containing protein</fullName>
    </recommendedName>
</protein>
<dbReference type="EMBL" id="BAFH01000002">
    <property type="protein sequence ID" value="GAB61466.1"/>
    <property type="molecule type" value="Genomic_DNA"/>
</dbReference>
<dbReference type="PANTHER" id="PTHR39550">
    <property type="entry name" value="SLL0658 PROTEIN"/>
    <property type="match status" value="1"/>
</dbReference>
<name>I3IIC1_9BACT</name>
<comment type="caution">
    <text evidence="1">The sequence shown here is derived from an EMBL/GenBank/DDBJ whole genome shotgun (WGS) entry which is preliminary data.</text>
</comment>
<reference evidence="1 2" key="1">
    <citation type="journal article" date="2012" name="FEBS Lett.">
        <title>Anammox organism KSU-1 expresses a NirK-type copper-containing nitrite reductase instead of a NirS-type with cytochrome cd1.</title>
        <authorList>
            <person name="Hira D."/>
            <person name="Toh H."/>
            <person name="Migita C.T."/>
            <person name="Okubo H."/>
            <person name="Nishiyama T."/>
            <person name="Hattori M."/>
            <person name="Furukawa K."/>
            <person name="Fujii T."/>
        </authorList>
    </citation>
    <scope>NUCLEOTIDE SEQUENCE [LARGE SCALE GENOMIC DNA]</scope>
</reference>
<dbReference type="OrthoDB" id="3078498at2"/>